<dbReference type="EMBL" id="OB660532">
    <property type="protein sequence ID" value="CAD7225237.1"/>
    <property type="molecule type" value="Genomic_DNA"/>
</dbReference>
<evidence type="ECO:0000313" key="4">
    <source>
        <dbReference type="EMBL" id="CAD7225237.1"/>
    </source>
</evidence>
<dbReference type="PANTHER" id="PTHR10426:SF88">
    <property type="entry name" value="ADIPOCYTE PLASMA MEMBRANE-ASSOCIATED PROTEIN HEMOMUCIN-RELATED"/>
    <property type="match status" value="1"/>
</dbReference>
<sequence length="438" mass="48064">MASTSSLVSSAVRAMRVVSEKMGSAESGSSPRRVMLTKARSTTFALPGPPGWSGADGGLEGGLERRVDNTAVVMFKQVAYLAVVFAILIRFYVRIYPSRAWEPYEVTDIPLTGVYAPNDALKSIAFIVDVAAPESFDIRNGKIYAGQKSKGNIVEIDLDTSTKKVVATLGAAEGTHEVLLPTGTLVKNIPVICLNDVAILRDDGKTTTYVLSESSTTHAMEAGILEMLSSGSGRVFLFNPAMPGNARFTVLGENLHFPNGIEVLPDAQTIIVSETARRRVLKYSIRENKWDVFAELPGGPDGIRKTEKGKYLVTVPLIQGPNGGKDLITYFSKIPPIRFLVSFWLDSIYTGIYFINEFVPNTFTASLSNKVISFDTLSRYFDFSDPYSLVVELDVRGKVLRTFSGRDPGFRRISQAMIYDKKLILGSYEHPFLAVLQI</sequence>
<dbReference type="GO" id="GO:0012505">
    <property type="term" value="C:endomembrane system"/>
    <property type="evidence" value="ECO:0007669"/>
    <property type="project" value="TreeGrafter"/>
</dbReference>
<evidence type="ECO:0000256" key="1">
    <source>
        <dbReference type="ARBA" id="ARBA00009191"/>
    </source>
</evidence>
<dbReference type="GO" id="GO:0016787">
    <property type="term" value="F:hydrolase activity"/>
    <property type="evidence" value="ECO:0007669"/>
    <property type="project" value="TreeGrafter"/>
</dbReference>
<keyword evidence="3" id="KW-0325">Glycoprotein</keyword>
<dbReference type="InterPro" id="IPR018119">
    <property type="entry name" value="Strictosidine_synth_cons-reg"/>
</dbReference>
<keyword evidence="2" id="KW-0597">Phosphoprotein</keyword>
<protein>
    <submittedName>
        <fullName evidence="4">Uncharacterized protein</fullName>
    </submittedName>
</protein>
<dbReference type="Pfam" id="PF03088">
    <property type="entry name" value="Str_synth"/>
    <property type="match status" value="1"/>
</dbReference>
<organism evidence="4">
    <name type="scientific">Cyprideis torosa</name>
    <dbReference type="NCBI Taxonomy" id="163714"/>
    <lineage>
        <taxon>Eukaryota</taxon>
        <taxon>Metazoa</taxon>
        <taxon>Ecdysozoa</taxon>
        <taxon>Arthropoda</taxon>
        <taxon>Crustacea</taxon>
        <taxon>Oligostraca</taxon>
        <taxon>Ostracoda</taxon>
        <taxon>Podocopa</taxon>
        <taxon>Podocopida</taxon>
        <taxon>Cytherocopina</taxon>
        <taxon>Cytheroidea</taxon>
        <taxon>Cytherideidae</taxon>
        <taxon>Cyprideis</taxon>
    </lineage>
</organism>
<comment type="similarity">
    <text evidence="1">Belongs to the strictosidine synthase family.</text>
</comment>
<reference evidence="4" key="1">
    <citation type="submission" date="2020-11" db="EMBL/GenBank/DDBJ databases">
        <authorList>
            <person name="Tran Van P."/>
        </authorList>
    </citation>
    <scope>NUCLEOTIDE SEQUENCE</scope>
</reference>
<dbReference type="InterPro" id="IPR011042">
    <property type="entry name" value="6-blade_b-propeller_TolB-like"/>
</dbReference>
<dbReference type="AlphaFoldDB" id="A0A7R8ZIP9"/>
<dbReference type="PANTHER" id="PTHR10426">
    <property type="entry name" value="STRICTOSIDINE SYNTHASE-RELATED"/>
    <property type="match status" value="1"/>
</dbReference>
<dbReference type="SUPFAM" id="SSF63829">
    <property type="entry name" value="Calcium-dependent phosphotriesterase"/>
    <property type="match status" value="1"/>
</dbReference>
<dbReference type="Pfam" id="PF20067">
    <property type="entry name" value="SSL_N"/>
    <property type="match status" value="1"/>
</dbReference>
<evidence type="ECO:0000256" key="3">
    <source>
        <dbReference type="ARBA" id="ARBA00023180"/>
    </source>
</evidence>
<evidence type="ECO:0000256" key="2">
    <source>
        <dbReference type="ARBA" id="ARBA00022553"/>
    </source>
</evidence>
<accession>A0A7R8ZIP9</accession>
<gene>
    <name evidence="4" type="ORF">CTOB1V02_LOCUS3182</name>
</gene>
<name>A0A7R8ZIP9_9CRUS</name>
<dbReference type="OrthoDB" id="5307922at2759"/>
<dbReference type="Gene3D" id="2.120.10.30">
    <property type="entry name" value="TolB, C-terminal domain"/>
    <property type="match status" value="1"/>
</dbReference>
<proteinExistence type="inferred from homology"/>